<keyword evidence="4" id="KW-1185">Reference proteome</keyword>
<evidence type="ECO:0000256" key="1">
    <source>
        <dbReference type="SAM" id="MobiDB-lite"/>
    </source>
</evidence>
<dbReference type="AlphaFoldDB" id="A0A0G4M1B3"/>
<sequence length="116" mass="13242">MSYEMRELQQKKFEIMLLASTLFILVSILGIVLYYGAGIRADRERIASEHRESLRNSMRWQQDDDSEPDSVADSESFVDSVRRRSVSLVSGVQREIGSFERRMSTSSTSSIQSSLL</sequence>
<gene>
    <name evidence="3" type="ORF">BN1708_015093</name>
</gene>
<evidence type="ECO:0000256" key="2">
    <source>
        <dbReference type="SAM" id="Phobius"/>
    </source>
</evidence>
<reference evidence="3 4" key="1">
    <citation type="submission" date="2015-05" db="EMBL/GenBank/DDBJ databases">
        <authorList>
            <person name="Wang D.B."/>
            <person name="Wang M."/>
        </authorList>
    </citation>
    <scope>NUCLEOTIDE SEQUENCE [LARGE SCALE GENOMIC DNA]</scope>
    <source>
        <strain evidence="3">VL1</strain>
    </source>
</reference>
<evidence type="ECO:0000313" key="3">
    <source>
        <dbReference type="EMBL" id="CRK28062.1"/>
    </source>
</evidence>
<keyword evidence="2" id="KW-1133">Transmembrane helix</keyword>
<name>A0A0G4M1B3_VERLO</name>
<accession>A0A0G4M1B3</accession>
<evidence type="ECO:0000313" key="4">
    <source>
        <dbReference type="Proteomes" id="UP000044602"/>
    </source>
</evidence>
<feature type="transmembrane region" description="Helical" evidence="2">
    <location>
        <begin position="15"/>
        <end position="35"/>
    </location>
</feature>
<protein>
    <submittedName>
        <fullName evidence="3">Uncharacterized protein</fullName>
    </submittedName>
</protein>
<organism evidence="3 4">
    <name type="scientific">Verticillium longisporum</name>
    <name type="common">Verticillium dahliae var. longisporum</name>
    <dbReference type="NCBI Taxonomy" id="100787"/>
    <lineage>
        <taxon>Eukaryota</taxon>
        <taxon>Fungi</taxon>
        <taxon>Dikarya</taxon>
        <taxon>Ascomycota</taxon>
        <taxon>Pezizomycotina</taxon>
        <taxon>Sordariomycetes</taxon>
        <taxon>Hypocreomycetidae</taxon>
        <taxon>Glomerellales</taxon>
        <taxon>Plectosphaerellaceae</taxon>
        <taxon>Verticillium</taxon>
    </lineage>
</organism>
<proteinExistence type="predicted"/>
<keyword evidence="2" id="KW-0472">Membrane</keyword>
<dbReference type="EMBL" id="CVQH01020629">
    <property type="protein sequence ID" value="CRK28062.1"/>
    <property type="molecule type" value="Genomic_DNA"/>
</dbReference>
<feature type="compositionally biased region" description="Acidic residues" evidence="1">
    <location>
        <begin position="63"/>
        <end position="72"/>
    </location>
</feature>
<keyword evidence="2" id="KW-0812">Transmembrane</keyword>
<feature type="region of interest" description="Disordered" evidence="1">
    <location>
        <begin position="52"/>
        <end position="85"/>
    </location>
</feature>
<dbReference type="Proteomes" id="UP000044602">
    <property type="component" value="Unassembled WGS sequence"/>
</dbReference>